<reference evidence="2 3" key="1">
    <citation type="journal article" date="2023" name="bioRxiv">
        <title>Conserved and derived expression patterns and positive selection on dental genes reveal complex evolutionary context of ever-growing rodent molars.</title>
        <authorList>
            <person name="Calamari Z.T."/>
            <person name="Song A."/>
            <person name="Cohen E."/>
            <person name="Akter M."/>
            <person name="Roy R.D."/>
            <person name="Hallikas O."/>
            <person name="Christensen M.M."/>
            <person name="Li P."/>
            <person name="Marangoni P."/>
            <person name="Jernvall J."/>
            <person name="Klein O.D."/>
        </authorList>
    </citation>
    <scope>NUCLEOTIDE SEQUENCE [LARGE SCALE GENOMIC DNA]</scope>
    <source>
        <strain evidence="2">V071</strain>
    </source>
</reference>
<feature type="region of interest" description="Disordered" evidence="1">
    <location>
        <begin position="235"/>
        <end position="254"/>
    </location>
</feature>
<proteinExistence type="predicted"/>
<gene>
    <name evidence="2" type="ORF">U0070_022283</name>
</gene>
<keyword evidence="3" id="KW-1185">Reference proteome</keyword>
<dbReference type="GO" id="GO:0005634">
    <property type="term" value="C:nucleus"/>
    <property type="evidence" value="ECO:0007669"/>
    <property type="project" value="TreeGrafter"/>
</dbReference>
<evidence type="ECO:0000256" key="1">
    <source>
        <dbReference type="SAM" id="MobiDB-lite"/>
    </source>
</evidence>
<dbReference type="InterPro" id="IPR042961">
    <property type="entry name" value="Spz1"/>
</dbReference>
<sequence length="383" mass="43366">MANSDISAETPAPPQTPDPISCAKQGSPEPSNPGITISLLEIGSLPPFCWGSLPPPNNSIRPLVRPRMVQKFSNLLKDAKDVLKSIAGVEEPTPEVRESFDDASTSENMSAPKIGGVGRRNKIRFKDMLINFDPEKEQSPKTQEMLLNNQSTKNMVQAYAPDLYSSEEKRDCDDTELNRGRCPYGFLHVHGKYRSLRNNMEQLLEEANHWSRQHTELSGLMKSYQECQKERRETSENNHVCFQTQPNNEPATQQELEAQVKKLSHDTHSLHLIAALLENECQILQQRVDILSEFHLHEAGTPNEGPLQAYFVQDGKCQRSGEADRMEASKQTARAMEGVIPRKEKIHRHSDACLTKKARNNRFNTRVARKTLLGKRRTISSFR</sequence>
<dbReference type="EMBL" id="JBBHLL010000168">
    <property type="protein sequence ID" value="KAK7811640.1"/>
    <property type="molecule type" value="Genomic_DNA"/>
</dbReference>
<accession>A0AAW0IAI5</accession>
<dbReference type="PANTHER" id="PTHR47889:SF1">
    <property type="entry name" value="SPERMATOGENIC LEUCINE ZIPPER PROTEIN 1"/>
    <property type="match status" value="1"/>
</dbReference>
<feature type="compositionally biased region" description="Polar residues" evidence="1">
    <location>
        <begin position="237"/>
        <end position="254"/>
    </location>
</feature>
<feature type="region of interest" description="Disordered" evidence="1">
    <location>
        <begin position="93"/>
        <end position="116"/>
    </location>
</feature>
<evidence type="ECO:0000313" key="3">
    <source>
        <dbReference type="Proteomes" id="UP001488838"/>
    </source>
</evidence>
<name>A0AAW0IAI5_MYOGA</name>
<dbReference type="AlphaFoldDB" id="A0AAW0IAI5"/>
<dbReference type="Proteomes" id="UP001488838">
    <property type="component" value="Unassembled WGS sequence"/>
</dbReference>
<comment type="caution">
    <text evidence="2">The sequence shown here is derived from an EMBL/GenBank/DDBJ whole genome shotgun (WGS) entry which is preliminary data.</text>
</comment>
<feature type="region of interest" description="Disordered" evidence="1">
    <location>
        <begin position="1"/>
        <end position="34"/>
    </location>
</feature>
<protein>
    <recommendedName>
        <fullName evidence="4">Spermatogenic leucine zipper protein 1</fullName>
    </recommendedName>
</protein>
<dbReference type="PANTHER" id="PTHR47889">
    <property type="entry name" value="SPERMATOGENIC LEUCINE ZIPPER PROTEIN 1"/>
    <property type="match status" value="1"/>
</dbReference>
<evidence type="ECO:0000313" key="2">
    <source>
        <dbReference type="EMBL" id="KAK7811640.1"/>
    </source>
</evidence>
<evidence type="ECO:0008006" key="4">
    <source>
        <dbReference type="Google" id="ProtNLM"/>
    </source>
</evidence>
<dbReference type="GO" id="GO:0003700">
    <property type="term" value="F:DNA-binding transcription factor activity"/>
    <property type="evidence" value="ECO:0007669"/>
    <property type="project" value="InterPro"/>
</dbReference>
<organism evidence="2 3">
    <name type="scientific">Myodes glareolus</name>
    <name type="common">Bank vole</name>
    <name type="synonym">Clethrionomys glareolus</name>
    <dbReference type="NCBI Taxonomy" id="447135"/>
    <lineage>
        <taxon>Eukaryota</taxon>
        <taxon>Metazoa</taxon>
        <taxon>Chordata</taxon>
        <taxon>Craniata</taxon>
        <taxon>Vertebrata</taxon>
        <taxon>Euteleostomi</taxon>
        <taxon>Mammalia</taxon>
        <taxon>Eutheria</taxon>
        <taxon>Euarchontoglires</taxon>
        <taxon>Glires</taxon>
        <taxon>Rodentia</taxon>
        <taxon>Myomorpha</taxon>
        <taxon>Muroidea</taxon>
        <taxon>Cricetidae</taxon>
        <taxon>Arvicolinae</taxon>
        <taxon>Myodes</taxon>
    </lineage>
</organism>